<accession>A0A0F9DZM6</accession>
<gene>
    <name evidence="1" type="ORF">LCGC14_2428190</name>
</gene>
<name>A0A0F9DZM6_9ZZZZ</name>
<evidence type="ECO:0000313" key="1">
    <source>
        <dbReference type="EMBL" id="KKL23156.1"/>
    </source>
</evidence>
<protein>
    <submittedName>
        <fullName evidence="1">Uncharacterized protein</fullName>
    </submittedName>
</protein>
<reference evidence="1" key="1">
    <citation type="journal article" date="2015" name="Nature">
        <title>Complex archaea that bridge the gap between prokaryotes and eukaryotes.</title>
        <authorList>
            <person name="Spang A."/>
            <person name="Saw J.H."/>
            <person name="Jorgensen S.L."/>
            <person name="Zaremba-Niedzwiedzka K."/>
            <person name="Martijn J."/>
            <person name="Lind A.E."/>
            <person name="van Eijk R."/>
            <person name="Schleper C."/>
            <person name="Guy L."/>
            <person name="Ettema T.J."/>
        </authorList>
    </citation>
    <scope>NUCLEOTIDE SEQUENCE</scope>
</reference>
<comment type="caution">
    <text evidence="1">The sequence shown here is derived from an EMBL/GenBank/DDBJ whole genome shotgun (WGS) entry which is preliminary data.</text>
</comment>
<sequence length="102" mass="11236">MFDKLLGWLGSGPAEQIAGYFKQKAALKQQLKLAKLNGKIAFQTAKYQAKAQSQADVHSWEMAQIANSGIKDEIVLAVLLMPYVGAFIPGVQEYVLTGFKYL</sequence>
<organism evidence="1">
    <name type="scientific">marine sediment metagenome</name>
    <dbReference type="NCBI Taxonomy" id="412755"/>
    <lineage>
        <taxon>unclassified sequences</taxon>
        <taxon>metagenomes</taxon>
        <taxon>ecological metagenomes</taxon>
    </lineage>
</organism>
<feature type="non-terminal residue" evidence="1">
    <location>
        <position position="102"/>
    </location>
</feature>
<proteinExistence type="predicted"/>
<dbReference type="AlphaFoldDB" id="A0A0F9DZM6"/>
<dbReference type="EMBL" id="LAZR01037081">
    <property type="protein sequence ID" value="KKL23156.1"/>
    <property type="molecule type" value="Genomic_DNA"/>
</dbReference>